<feature type="signal peptide" evidence="1">
    <location>
        <begin position="1"/>
        <end position="22"/>
    </location>
</feature>
<evidence type="ECO:0000313" key="2">
    <source>
        <dbReference type="EMBL" id="PWL03931.1"/>
    </source>
</evidence>
<dbReference type="EMBL" id="QGHD01000002">
    <property type="protein sequence ID" value="PWL03931.1"/>
    <property type="molecule type" value="Genomic_DNA"/>
</dbReference>
<accession>A0ABX5LP79</accession>
<dbReference type="RefSeq" id="WP_109587170.1">
    <property type="nucleotide sequence ID" value="NZ_JAXEIU010000031.1"/>
</dbReference>
<sequence length="418" mass="49856">MLFKRWKIFAVFVLALAGCLWHENEFSSAADDEAYLPLDDSEYPYAGIPRLVLETENFREIRNRSTKIPARLQIYGKDSPESEIFELTVRGRGNSTYNAPKYGMKIKFSKTVKLFDMPEENEWALRSCYGDKTLLRDYLMSRLGHWLGVKFTPKMQFVELYLNREYKGVYLLTESIKIGKNRVNIPKTENSFLLEKEDPKKVDDPYFKTRDGNLIHIKSPKNPSRENISVVKQHLNLFENYLHRRDFWGEDSIAHWLDIDDFLAYYWVQEFAKNEDGKFTRSVYFYWIQGGTIHFGPLWDFDLGFGNQSRKQFRPAENWFIRNYRWNKYILADSTMNQLAADYWKAHRETFRALIDSIPLYKKQIEKAAKNDFKRWPILDNAFTWALRHSYKSHDEAVDSMTVWTKRRFDWIDENVSK</sequence>
<dbReference type="InterPro" id="IPR014867">
    <property type="entry name" value="Spore_coat_CotH_CotH2/3/7"/>
</dbReference>
<name>A0ABX5LP79_9BACT</name>
<comment type="caution">
    <text evidence="2">The sequence shown here is derived from an EMBL/GenBank/DDBJ whole genome shotgun (WGS) entry which is preliminary data.</text>
</comment>
<dbReference type="Proteomes" id="UP000245523">
    <property type="component" value="Unassembled WGS sequence"/>
</dbReference>
<feature type="chain" id="PRO_5045776258" evidence="1">
    <location>
        <begin position="23"/>
        <end position="418"/>
    </location>
</feature>
<evidence type="ECO:0000256" key="1">
    <source>
        <dbReference type="SAM" id="SignalP"/>
    </source>
</evidence>
<organism evidence="2 3">
    <name type="scientific">Hallerella porci</name>
    <dbReference type="NCBI Taxonomy" id="1945871"/>
    <lineage>
        <taxon>Bacteria</taxon>
        <taxon>Pseudomonadati</taxon>
        <taxon>Fibrobacterota</taxon>
        <taxon>Fibrobacteria</taxon>
        <taxon>Fibrobacterales</taxon>
        <taxon>Fibrobacteraceae</taxon>
        <taxon>Hallerella</taxon>
    </lineage>
</organism>
<keyword evidence="1" id="KW-0732">Signal</keyword>
<keyword evidence="3" id="KW-1185">Reference proteome</keyword>
<gene>
    <name evidence="2" type="ORF">B0H50_102103</name>
</gene>
<evidence type="ECO:0000313" key="3">
    <source>
        <dbReference type="Proteomes" id="UP000245523"/>
    </source>
</evidence>
<dbReference type="Pfam" id="PF08757">
    <property type="entry name" value="CotH"/>
    <property type="match status" value="1"/>
</dbReference>
<dbReference type="PROSITE" id="PS51257">
    <property type="entry name" value="PROKAR_LIPOPROTEIN"/>
    <property type="match status" value="1"/>
</dbReference>
<protein>
    <submittedName>
        <fullName evidence="2">CotH protein</fullName>
    </submittedName>
</protein>
<reference evidence="2 3" key="1">
    <citation type="submission" date="2018-05" db="EMBL/GenBank/DDBJ databases">
        <title>Animal gut microbial communities from fecal samples from Wisconsin, USA.</title>
        <authorList>
            <person name="Neumann A."/>
        </authorList>
    </citation>
    <scope>NUCLEOTIDE SEQUENCE [LARGE SCALE GENOMIC DNA]</scope>
    <source>
        <strain evidence="2 3">UWS4</strain>
    </source>
</reference>
<proteinExistence type="predicted"/>